<keyword evidence="4 7" id="KW-1133">Transmembrane helix</keyword>
<name>A0A1H6AZW0_9ACTN</name>
<dbReference type="PANTHER" id="PTHR23513">
    <property type="entry name" value="INTEGRAL MEMBRANE EFFLUX PROTEIN-RELATED"/>
    <property type="match status" value="1"/>
</dbReference>
<keyword evidence="3 7" id="KW-0812">Transmembrane</keyword>
<keyword evidence="5 7" id="KW-0472">Membrane</keyword>
<feature type="transmembrane region" description="Helical" evidence="7">
    <location>
        <begin position="332"/>
        <end position="355"/>
    </location>
</feature>
<evidence type="ECO:0000256" key="2">
    <source>
        <dbReference type="ARBA" id="ARBA00022475"/>
    </source>
</evidence>
<organism evidence="8 9">
    <name type="scientific">Actinacidiphila yanglinensis</name>
    <dbReference type="NCBI Taxonomy" id="310779"/>
    <lineage>
        <taxon>Bacteria</taxon>
        <taxon>Bacillati</taxon>
        <taxon>Actinomycetota</taxon>
        <taxon>Actinomycetes</taxon>
        <taxon>Kitasatosporales</taxon>
        <taxon>Streptomycetaceae</taxon>
        <taxon>Actinacidiphila</taxon>
    </lineage>
</organism>
<evidence type="ECO:0000256" key="7">
    <source>
        <dbReference type="SAM" id="Phobius"/>
    </source>
</evidence>
<dbReference type="CDD" id="cd06173">
    <property type="entry name" value="MFS_MefA_like"/>
    <property type="match status" value="1"/>
</dbReference>
<feature type="transmembrane region" description="Helical" evidence="7">
    <location>
        <begin position="275"/>
        <end position="296"/>
    </location>
</feature>
<dbReference type="GO" id="GO:0022857">
    <property type="term" value="F:transmembrane transporter activity"/>
    <property type="evidence" value="ECO:0007669"/>
    <property type="project" value="InterPro"/>
</dbReference>
<proteinExistence type="predicted"/>
<dbReference type="EMBL" id="FNVU01000006">
    <property type="protein sequence ID" value="SEG54153.1"/>
    <property type="molecule type" value="Genomic_DNA"/>
</dbReference>
<gene>
    <name evidence="8" type="ORF">SAMN05216223_106106</name>
</gene>
<feature type="transmembrane region" description="Helical" evidence="7">
    <location>
        <begin position="86"/>
        <end position="106"/>
    </location>
</feature>
<dbReference type="Pfam" id="PF07690">
    <property type="entry name" value="MFS_1"/>
    <property type="match status" value="1"/>
</dbReference>
<keyword evidence="2" id="KW-1003">Cell membrane</keyword>
<evidence type="ECO:0000256" key="3">
    <source>
        <dbReference type="ARBA" id="ARBA00022692"/>
    </source>
</evidence>
<reference evidence="8 9" key="1">
    <citation type="submission" date="2016-10" db="EMBL/GenBank/DDBJ databases">
        <authorList>
            <person name="de Groot N.N."/>
        </authorList>
    </citation>
    <scope>NUCLEOTIDE SEQUENCE [LARGE SCALE GENOMIC DNA]</scope>
    <source>
        <strain evidence="8 9">CGMCC 4.2023</strain>
    </source>
</reference>
<evidence type="ECO:0000313" key="8">
    <source>
        <dbReference type="EMBL" id="SEG54153.1"/>
    </source>
</evidence>
<dbReference type="SUPFAM" id="SSF103473">
    <property type="entry name" value="MFS general substrate transporter"/>
    <property type="match status" value="1"/>
</dbReference>
<protein>
    <submittedName>
        <fullName evidence="8">Predicted arabinose efflux permease, MFS family</fullName>
    </submittedName>
</protein>
<feature type="transmembrane region" description="Helical" evidence="7">
    <location>
        <begin position="303"/>
        <end position="326"/>
    </location>
</feature>
<dbReference type="InterPro" id="IPR011701">
    <property type="entry name" value="MFS"/>
</dbReference>
<feature type="transmembrane region" description="Helical" evidence="7">
    <location>
        <begin position="157"/>
        <end position="174"/>
    </location>
</feature>
<feature type="transmembrane region" description="Helical" evidence="7">
    <location>
        <begin position="23"/>
        <end position="47"/>
    </location>
</feature>
<dbReference type="GO" id="GO:0005886">
    <property type="term" value="C:plasma membrane"/>
    <property type="evidence" value="ECO:0007669"/>
    <property type="project" value="UniProtKB-SubCell"/>
</dbReference>
<dbReference type="OrthoDB" id="4544213at2"/>
<keyword evidence="9" id="KW-1185">Reference proteome</keyword>
<feature type="transmembrane region" description="Helical" evidence="7">
    <location>
        <begin position="248"/>
        <end position="269"/>
    </location>
</feature>
<dbReference type="RefSeq" id="WP_160145039.1">
    <property type="nucleotide sequence ID" value="NZ_FNVU01000006.1"/>
</dbReference>
<feature type="transmembrane region" description="Helical" evidence="7">
    <location>
        <begin position="53"/>
        <end position="74"/>
    </location>
</feature>
<accession>A0A1H6AZW0</accession>
<dbReference type="Gene3D" id="1.20.1250.20">
    <property type="entry name" value="MFS general substrate transporter like domains"/>
    <property type="match status" value="1"/>
</dbReference>
<dbReference type="AlphaFoldDB" id="A0A1H6AZW0"/>
<dbReference type="Proteomes" id="UP000236754">
    <property type="component" value="Unassembled WGS sequence"/>
</dbReference>
<dbReference type="PANTHER" id="PTHR23513:SF11">
    <property type="entry name" value="STAPHYLOFERRIN A TRANSPORTER"/>
    <property type="match status" value="1"/>
</dbReference>
<evidence type="ECO:0000313" key="9">
    <source>
        <dbReference type="Proteomes" id="UP000236754"/>
    </source>
</evidence>
<feature type="region of interest" description="Disordered" evidence="6">
    <location>
        <begin position="202"/>
        <end position="221"/>
    </location>
</feature>
<evidence type="ECO:0000256" key="6">
    <source>
        <dbReference type="SAM" id="MobiDB-lite"/>
    </source>
</evidence>
<sequence>MTTATRPTVAGQPRLGHNRGFRLLWIGQALSGFGSEMSFVALPLVLLSLGRSATTVSVVGSASLVAGMVARVPAGYAGDRYGQRRLMLGCDLVRLLAIGAVTLCVLARAVPLPLAVGAVAVSAAASEVFQPAQQKVVRRIVGREQIATALSLNQARAYAAGIVAPAVAGLLLGVGRALPFAVDTLTFAVSALCVAAAVGRAPSAAGRSGPAGAARKGAPRDPEDRLWRQLTLGWRYLARDRFLRRSSVYFGCVNLAYATLGYLLLIGLGRQPGGAAAAGWAMSTAAVAGLLGSLAVPQVRRRVPLPVILTAGPALAAALLLCAALTGSPVALAAGFSALCLLTPVVGAVIGTVMATSVPEEVYGRVITANNFTAQLLQPLGPLACGLLLARCSGTTADAVLAAAFGLLAVAALTLPAPAQRAAPRPADAATTGPAATRPGPATDPE</sequence>
<comment type="subcellular location">
    <subcellularLocation>
        <location evidence="1">Cell membrane</location>
        <topology evidence="1">Multi-pass membrane protein</topology>
    </subcellularLocation>
</comment>
<dbReference type="InterPro" id="IPR036259">
    <property type="entry name" value="MFS_trans_sf"/>
</dbReference>
<evidence type="ECO:0000256" key="4">
    <source>
        <dbReference type="ARBA" id="ARBA00022989"/>
    </source>
</evidence>
<evidence type="ECO:0000256" key="1">
    <source>
        <dbReference type="ARBA" id="ARBA00004651"/>
    </source>
</evidence>
<feature type="compositionally biased region" description="Low complexity" evidence="6">
    <location>
        <begin position="202"/>
        <end position="216"/>
    </location>
</feature>
<evidence type="ECO:0000256" key="5">
    <source>
        <dbReference type="ARBA" id="ARBA00023136"/>
    </source>
</evidence>
<feature type="region of interest" description="Disordered" evidence="6">
    <location>
        <begin position="420"/>
        <end position="446"/>
    </location>
</feature>